<sequence>MIVAIVFNQHSPLPLHQLKALGSTIMRFFQDSSFVVCRGYGHHYVAGASVLEVEEHSDYKVQLAAMVDTLLSVQPSYLVSVGGDGLASYIASQIVRRKAQVTLMGIAAGTANVGPIVSFKPEEFAVLKREDLEHVSIDGIAVSDDSGFLGVGFNDVILGNSFLGTEDGVCCNLSVEALLLQGKRVPIQVGRHIVGDGFAITVDGVKKAFNTSVPIEQIVISPLQFDRLYGRAILGALCLGRDRQSLGAVGLCSRNVVDCNPESWNYTGFTAVQHLIVPAHSLVEFTSLGPDAHIVIDGNPFLRKGKVTCSLTSGVVKALTLKRGL</sequence>
<reference evidence="1" key="1">
    <citation type="submission" date="2019-08" db="EMBL/GenBank/DDBJ databases">
        <authorList>
            <person name="Kucharzyk K."/>
            <person name="Murdoch R.W."/>
            <person name="Higgins S."/>
            <person name="Loffler F."/>
        </authorList>
    </citation>
    <scope>NUCLEOTIDE SEQUENCE</scope>
</reference>
<comment type="caution">
    <text evidence="1">The sequence shown here is derived from an EMBL/GenBank/DDBJ whole genome shotgun (WGS) entry which is preliminary data.</text>
</comment>
<organism evidence="1">
    <name type="scientific">bioreactor metagenome</name>
    <dbReference type="NCBI Taxonomy" id="1076179"/>
    <lineage>
        <taxon>unclassified sequences</taxon>
        <taxon>metagenomes</taxon>
        <taxon>ecological metagenomes</taxon>
    </lineage>
</organism>
<dbReference type="InterPro" id="IPR016064">
    <property type="entry name" value="NAD/diacylglycerol_kinase_sf"/>
</dbReference>
<gene>
    <name evidence="1" type="ORF">SDC9_89292</name>
</gene>
<dbReference type="EMBL" id="VSSQ01009794">
    <property type="protein sequence ID" value="MPM42625.1"/>
    <property type="molecule type" value="Genomic_DNA"/>
</dbReference>
<protein>
    <recommendedName>
        <fullName evidence="2">DAGKc domain-containing protein</fullName>
    </recommendedName>
</protein>
<dbReference type="AlphaFoldDB" id="A0A644ZNY8"/>
<accession>A0A644ZNY8</accession>
<dbReference type="SUPFAM" id="SSF111331">
    <property type="entry name" value="NAD kinase/diacylglycerol kinase-like"/>
    <property type="match status" value="1"/>
</dbReference>
<evidence type="ECO:0000313" key="1">
    <source>
        <dbReference type="EMBL" id="MPM42625.1"/>
    </source>
</evidence>
<evidence type="ECO:0008006" key="2">
    <source>
        <dbReference type="Google" id="ProtNLM"/>
    </source>
</evidence>
<name>A0A644ZNY8_9ZZZZ</name>
<proteinExistence type="predicted"/>